<proteinExistence type="predicted"/>
<keyword evidence="1" id="KW-0472">Membrane</keyword>
<accession>D3RYE5</accession>
<dbReference type="EMBL" id="CP001899">
    <property type="protein sequence ID" value="ADC65508.1"/>
    <property type="molecule type" value="Genomic_DNA"/>
</dbReference>
<evidence type="ECO:0000313" key="2">
    <source>
        <dbReference type="EMBL" id="ADC65508.1"/>
    </source>
</evidence>
<dbReference type="GeneID" id="8778873"/>
<feature type="transmembrane region" description="Helical" evidence="1">
    <location>
        <begin position="51"/>
        <end position="68"/>
    </location>
</feature>
<feature type="transmembrane region" description="Helical" evidence="1">
    <location>
        <begin position="362"/>
        <end position="380"/>
    </location>
</feature>
<evidence type="ECO:0000313" key="3">
    <source>
        <dbReference type="Proteomes" id="UP000002613"/>
    </source>
</evidence>
<dbReference type="OrthoDB" id="19102at2157"/>
<dbReference type="Proteomes" id="UP000002613">
    <property type="component" value="Chromosome"/>
</dbReference>
<reference evidence="2 3" key="2">
    <citation type="journal article" date="2011" name="Stand. Genomic Sci.">
        <title>Complete genome sequence of Ferroglobus placidus AEDII12DO.</title>
        <authorList>
            <person name="Anderson I."/>
            <person name="Risso C."/>
            <person name="Holmes D."/>
            <person name="Lucas S."/>
            <person name="Copeland A."/>
            <person name="Lapidus A."/>
            <person name="Cheng J.F."/>
            <person name="Bruce D."/>
            <person name="Goodwin L."/>
            <person name="Pitluck S."/>
            <person name="Saunders E."/>
            <person name="Brettin T."/>
            <person name="Detter J.C."/>
            <person name="Han C."/>
            <person name="Tapia R."/>
            <person name="Larimer F."/>
            <person name="Land M."/>
            <person name="Hauser L."/>
            <person name="Woyke T."/>
            <person name="Lovley D."/>
            <person name="Kyrpides N."/>
            <person name="Ivanova N."/>
        </authorList>
    </citation>
    <scope>NUCLEOTIDE SEQUENCE [LARGE SCALE GENOMIC DNA]</scope>
    <source>
        <strain evidence="3">DSM 10642 / AEDII12DO</strain>
    </source>
</reference>
<dbReference type="InterPro" id="IPR007294">
    <property type="entry name" value="DUF401"/>
</dbReference>
<feature type="transmembrane region" description="Helical" evidence="1">
    <location>
        <begin position="282"/>
        <end position="301"/>
    </location>
</feature>
<feature type="transmembrane region" description="Helical" evidence="1">
    <location>
        <begin position="200"/>
        <end position="230"/>
    </location>
</feature>
<dbReference type="KEGG" id="fpl:Ferp_1357"/>
<dbReference type="AlphaFoldDB" id="D3RYE5"/>
<gene>
    <name evidence="2" type="ordered locus">Ferp_1357</name>
</gene>
<evidence type="ECO:0008006" key="4">
    <source>
        <dbReference type="Google" id="ProtNLM"/>
    </source>
</evidence>
<feature type="transmembrane region" description="Helical" evidence="1">
    <location>
        <begin position="169"/>
        <end position="188"/>
    </location>
</feature>
<organism evidence="2 3">
    <name type="scientific">Ferroglobus placidus (strain DSM 10642 / AEDII12DO)</name>
    <dbReference type="NCBI Taxonomy" id="589924"/>
    <lineage>
        <taxon>Archaea</taxon>
        <taxon>Methanobacteriati</taxon>
        <taxon>Methanobacteriota</taxon>
        <taxon>Archaeoglobi</taxon>
        <taxon>Archaeoglobales</taxon>
        <taxon>Archaeoglobaceae</taxon>
        <taxon>Ferroglobus</taxon>
    </lineage>
</organism>
<protein>
    <recommendedName>
        <fullName evidence="4">TIGR00529 family membrane protein</fullName>
    </recommendedName>
</protein>
<dbReference type="RefSeq" id="WP_012965851.1">
    <property type="nucleotide sequence ID" value="NC_013849.1"/>
</dbReference>
<sequence>MTLETLAVSLIVTFALIKYNISVAVLAGALTLSTLNGGNPFTDLTANVLDWSVWKLIATVVLAFTLGYSMKTYGFLEKITEFMLSNFGYYSLAVIPMLIGLLPMPGGALISAIMLGDIVKKFEISGEKATFVNYWFRHVWVTIWPLYPNVIIGLGILEVDYVELAKSTYPIFVFSILSGFLLLGRGKFERKKTDSSNLFYLYPIVLLAFLTLILKLDLLISPLIVNFILVIHARKFDRVPGILRETIDWKILLLVFSVMLYKRILETYGIAESFLAEIETYVNPYVAAALLSFLVAFSTGIEMSYSSIALPLLTPFTGVGSIYYDRVLVTFLYGFLGVMLSPLHLCFVLTADYFKSSVFKTYKYLLIAALLTAVLPLLTIL</sequence>
<feature type="transmembrane region" description="Helical" evidence="1">
    <location>
        <begin position="89"/>
        <end position="115"/>
    </location>
</feature>
<name>D3RYE5_FERPA</name>
<evidence type="ECO:0000256" key="1">
    <source>
        <dbReference type="SAM" id="Phobius"/>
    </source>
</evidence>
<feature type="transmembrane region" description="Helical" evidence="1">
    <location>
        <begin position="330"/>
        <end position="350"/>
    </location>
</feature>
<dbReference type="HOGENOM" id="CLU_056143_0_0_2"/>
<dbReference type="eggNOG" id="arCOG04354">
    <property type="taxonomic scope" value="Archaea"/>
</dbReference>
<dbReference type="PANTHER" id="PTHR39556">
    <property type="entry name" value="PROTEIN, PUTATIVE-RELATED"/>
    <property type="match status" value="1"/>
</dbReference>
<reference evidence="3" key="1">
    <citation type="submission" date="2010-02" db="EMBL/GenBank/DDBJ databases">
        <title>Complete sequence of Ferroglobus placidus DSM 10642.</title>
        <authorList>
            <consortium name="US DOE Joint Genome Institute"/>
            <person name="Lucas S."/>
            <person name="Copeland A."/>
            <person name="Lapidus A."/>
            <person name="Cheng J.-F."/>
            <person name="Bruce D."/>
            <person name="Goodwin L."/>
            <person name="Pitluck S."/>
            <person name="Saunders E."/>
            <person name="Brettin T."/>
            <person name="Detter J.C."/>
            <person name="Han C."/>
            <person name="Tapia R."/>
            <person name="Larimer F."/>
            <person name="Land M."/>
            <person name="Hauser L."/>
            <person name="Kyrpides N."/>
            <person name="Ivanova N."/>
            <person name="Holmes D."/>
            <person name="Lovley D."/>
            <person name="Kyrpides N."/>
            <person name="Anderson I.J."/>
            <person name="Woyke T."/>
        </authorList>
    </citation>
    <scope>NUCLEOTIDE SEQUENCE [LARGE SCALE GENOMIC DNA]</scope>
    <source>
        <strain evidence="3">DSM 10642 / AEDII12DO</strain>
    </source>
</reference>
<keyword evidence="3" id="KW-1185">Reference proteome</keyword>
<dbReference type="PANTHER" id="PTHR39556:SF1">
    <property type="entry name" value="PROTEIN, PUTATIVE-RELATED"/>
    <property type="match status" value="1"/>
</dbReference>
<keyword evidence="1" id="KW-1133">Transmembrane helix</keyword>
<dbReference type="PaxDb" id="589924-Ferp_1357"/>
<feature type="transmembrane region" description="Helical" evidence="1">
    <location>
        <begin position="135"/>
        <end position="157"/>
    </location>
</feature>
<dbReference type="Pfam" id="PF04165">
    <property type="entry name" value="DUF401"/>
    <property type="match status" value="1"/>
</dbReference>
<dbReference type="STRING" id="589924.Ferp_1357"/>
<keyword evidence="1" id="KW-0812">Transmembrane</keyword>